<accession>A0A6J5N5A1</accession>
<sequence>MTFKVTYRCFDMGKWRTAFRIIQANSQEDAIQKIDLFPGLILKVEKV</sequence>
<organism evidence="1">
    <name type="scientific">uncultured Caudovirales phage</name>
    <dbReference type="NCBI Taxonomy" id="2100421"/>
    <lineage>
        <taxon>Viruses</taxon>
        <taxon>Duplodnaviria</taxon>
        <taxon>Heunggongvirae</taxon>
        <taxon>Uroviricota</taxon>
        <taxon>Caudoviricetes</taxon>
        <taxon>Peduoviridae</taxon>
        <taxon>Maltschvirus</taxon>
        <taxon>Maltschvirus maltsch</taxon>
    </lineage>
</organism>
<reference evidence="1" key="1">
    <citation type="submission" date="2020-04" db="EMBL/GenBank/DDBJ databases">
        <authorList>
            <person name="Chiriac C."/>
            <person name="Salcher M."/>
            <person name="Ghai R."/>
            <person name="Kavagutti S V."/>
        </authorList>
    </citation>
    <scope>NUCLEOTIDE SEQUENCE</scope>
</reference>
<evidence type="ECO:0000313" key="1">
    <source>
        <dbReference type="EMBL" id="CAB4154249.1"/>
    </source>
</evidence>
<protein>
    <submittedName>
        <fullName evidence="1">Uncharacterized protein</fullName>
    </submittedName>
</protein>
<proteinExistence type="predicted"/>
<gene>
    <name evidence="1" type="ORF">UFOVP633_41</name>
</gene>
<dbReference type="EMBL" id="LR796610">
    <property type="protein sequence ID" value="CAB4154249.1"/>
    <property type="molecule type" value="Genomic_DNA"/>
</dbReference>
<name>A0A6J5N5A1_9CAUD</name>